<dbReference type="PRINTS" id="PR00035">
    <property type="entry name" value="HTHGNTR"/>
</dbReference>
<proteinExistence type="predicted"/>
<dbReference type="InterPro" id="IPR017722">
    <property type="entry name" value="Tscrpt_reg_PhnR"/>
</dbReference>
<dbReference type="STRING" id="379097.SE23_03310"/>
<dbReference type="GO" id="GO:0003677">
    <property type="term" value="F:DNA binding"/>
    <property type="evidence" value="ECO:0007669"/>
    <property type="project" value="UniProtKB-KW"/>
</dbReference>
<dbReference type="SUPFAM" id="SSF64288">
    <property type="entry name" value="Chorismate lyase-like"/>
    <property type="match status" value="1"/>
</dbReference>
<protein>
    <submittedName>
        <fullName evidence="5">GntR family transcriptional regulator</fullName>
    </submittedName>
</protein>
<evidence type="ECO:0000256" key="3">
    <source>
        <dbReference type="ARBA" id="ARBA00023163"/>
    </source>
</evidence>
<comment type="caution">
    <text evidence="5">The sequence shown here is derived from an EMBL/GenBank/DDBJ whole genome shotgun (WGS) entry which is preliminary data.</text>
</comment>
<dbReference type="PANTHER" id="PTHR44846:SF7">
    <property type="entry name" value="TRANSCRIPTIONAL REGULATOR OF 2-AMINOETHYLPHOSPHONATE DEGRADATION OPERONS-RELATED"/>
    <property type="match status" value="1"/>
</dbReference>
<dbReference type="Gene3D" id="3.40.1410.10">
    <property type="entry name" value="Chorismate lyase-like"/>
    <property type="match status" value="1"/>
</dbReference>
<evidence type="ECO:0000256" key="2">
    <source>
        <dbReference type="ARBA" id="ARBA00023125"/>
    </source>
</evidence>
<dbReference type="InterPro" id="IPR036388">
    <property type="entry name" value="WH-like_DNA-bd_sf"/>
</dbReference>
<organism evidence="5 6">
    <name type="scientific">Photobacterium sp. (strain ATCC 43367)</name>
    <dbReference type="NCBI Taxonomy" id="379097"/>
    <lineage>
        <taxon>Bacteria</taxon>
        <taxon>Pseudomonadati</taxon>
        <taxon>Pseudomonadota</taxon>
        <taxon>Gammaproteobacteria</taxon>
        <taxon>Vibrionales</taxon>
        <taxon>Vibrionaceae</taxon>
        <taxon>Vibrio</taxon>
        <taxon>Vibrio oreintalis group</taxon>
    </lineage>
</organism>
<evidence type="ECO:0000256" key="1">
    <source>
        <dbReference type="ARBA" id="ARBA00023015"/>
    </source>
</evidence>
<evidence type="ECO:0000313" key="5">
    <source>
        <dbReference type="EMBL" id="KGY07544.1"/>
    </source>
</evidence>
<dbReference type="Gene3D" id="1.10.10.10">
    <property type="entry name" value="Winged helix-like DNA-binding domain superfamily/Winged helix DNA-binding domain"/>
    <property type="match status" value="1"/>
</dbReference>
<keyword evidence="1" id="KW-0805">Transcription regulation</keyword>
<dbReference type="InterPro" id="IPR028978">
    <property type="entry name" value="Chorismate_lyase_/UTRA_dom_sf"/>
</dbReference>
<dbReference type="GO" id="GO:0045892">
    <property type="term" value="P:negative regulation of DNA-templated transcription"/>
    <property type="evidence" value="ECO:0007669"/>
    <property type="project" value="TreeGrafter"/>
</dbReference>
<evidence type="ECO:0000259" key="4">
    <source>
        <dbReference type="PROSITE" id="PS50949"/>
    </source>
</evidence>
<dbReference type="NCBIfam" id="TIGR03337">
    <property type="entry name" value="phnR"/>
    <property type="match status" value="1"/>
</dbReference>
<dbReference type="InterPro" id="IPR011663">
    <property type="entry name" value="UTRA"/>
</dbReference>
<dbReference type="FunFam" id="1.10.10.10:FF:000287">
    <property type="entry name" value="Phosphonate utilization transcriptional regulator PhnR"/>
    <property type="match status" value="1"/>
</dbReference>
<gene>
    <name evidence="5" type="ORF">NM06_16420</name>
</gene>
<dbReference type="SMART" id="SM00866">
    <property type="entry name" value="UTRA"/>
    <property type="match status" value="1"/>
</dbReference>
<dbReference type="Proteomes" id="UP000030451">
    <property type="component" value="Unassembled WGS sequence"/>
</dbReference>
<evidence type="ECO:0000313" key="6">
    <source>
        <dbReference type="Proteomes" id="UP000030451"/>
    </source>
</evidence>
<dbReference type="Pfam" id="PF07702">
    <property type="entry name" value="UTRA"/>
    <property type="match status" value="1"/>
</dbReference>
<dbReference type="InterPro" id="IPR050679">
    <property type="entry name" value="Bact_HTH_transcr_reg"/>
</dbReference>
<keyword evidence="3" id="KW-0804">Transcription</keyword>
<dbReference type="OrthoDB" id="9784545at2"/>
<dbReference type="CDD" id="cd07377">
    <property type="entry name" value="WHTH_GntR"/>
    <property type="match status" value="1"/>
</dbReference>
<dbReference type="Pfam" id="PF00392">
    <property type="entry name" value="GntR"/>
    <property type="match status" value="1"/>
</dbReference>
<dbReference type="RefSeq" id="WP_038192224.1">
    <property type="nucleotide sequence ID" value="NZ_JRWP01000043.1"/>
</dbReference>
<feature type="domain" description="HTH gntR-type" evidence="4">
    <location>
        <begin position="1"/>
        <end position="68"/>
    </location>
</feature>
<dbReference type="SUPFAM" id="SSF46785">
    <property type="entry name" value="Winged helix' DNA-binding domain"/>
    <property type="match status" value="1"/>
</dbReference>
<dbReference type="PANTHER" id="PTHR44846">
    <property type="entry name" value="MANNOSYL-D-GLYCERATE TRANSPORT/METABOLISM SYSTEM REPRESSOR MNGR-RELATED"/>
    <property type="match status" value="1"/>
</dbReference>
<dbReference type="InterPro" id="IPR000524">
    <property type="entry name" value="Tscrpt_reg_HTH_GntR"/>
</dbReference>
<keyword evidence="2" id="KW-0238">DNA-binding</keyword>
<dbReference type="SMART" id="SM00345">
    <property type="entry name" value="HTH_GNTR"/>
    <property type="match status" value="1"/>
</dbReference>
<dbReference type="AlphaFoldDB" id="A0A0A5HVQ7"/>
<dbReference type="GO" id="GO:0003700">
    <property type="term" value="F:DNA-binding transcription factor activity"/>
    <property type="evidence" value="ECO:0007669"/>
    <property type="project" value="InterPro"/>
</dbReference>
<name>A0A0A5HVQ7_PHOS4</name>
<dbReference type="InterPro" id="IPR036390">
    <property type="entry name" value="WH_DNA-bd_sf"/>
</dbReference>
<dbReference type="EMBL" id="JRWP01000043">
    <property type="protein sequence ID" value="KGY07544.1"/>
    <property type="molecule type" value="Genomic_DNA"/>
</dbReference>
<reference evidence="5 6" key="1">
    <citation type="submission" date="2014-10" db="EMBL/GenBank/DDBJ databases">
        <title>Genome sequencing of Vibrio sinaloensis T08.</title>
        <authorList>
            <person name="Chan K.-G."/>
            <person name="Mohamad N.I."/>
        </authorList>
    </citation>
    <scope>NUCLEOTIDE SEQUENCE [LARGE SCALE GENOMIC DNA]</scope>
    <source>
        <strain evidence="5 6">T08</strain>
    </source>
</reference>
<dbReference type="PROSITE" id="PS50949">
    <property type="entry name" value="HTH_GNTR"/>
    <property type="match status" value="1"/>
</dbReference>
<sequence length="232" mass="26347">MQYVKIKDAIVEQIESGMLAAGEKLPSERKLAEAFDTTRVTLREALSLLESEGRIYREDRRGWFISRPTLKLEPSVSISFRELTNQQNRQGKTQVLVSKSTLANKYASALMALAPFSDIYQIERVRYLEGRPVCYVVHYVQPAMVPNLLEVDFSMSLTQVYRENYGLSYGKTQQRITTTGLQGDIAHALNATVGTPALMIECINYDEQGRIVDVSIEYWRHDAVSIESTITR</sequence>
<accession>A0A0A5HVQ7</accession>